<reference evidence="2 3" key="1">
    <citation type="submission" date="2016-06" db="EMBL/GenBank/DDBJ databases">
        <title>Three novel species with peptidoglycan cell walls form the new genus Lacunisphaera gen. nov. in the family Opitutaceae of the verrucomicrobial subdivision 4.</title>
        <authorList>
            <person name="Rast P."/>
            <person name="Gloeckner I."/>
            <person name="Jogler M."/>
            <person name="Boedeker C."/>
            <person name="Jeske O."/>
            <person name="Wiegand S."/>
            <person name="Reinhardt R."/>
            <person name="Schumann P."/>
            <person name="Rohde M."/>
            <person name="Spring S."/>
            <person name="Gloeckner F.O."/>
            <person name="Jogler C."/>
        </authorList>
    </citation>
    <scope>NUCLEOTIDE SEQUENCE [LARGE SCALE GENOMIC DNA]</scope>
    <source>
        <strain evidence="2 3">IG16b</strain>
    </source>
</reference>
<accession>A0A1I7PHG2</accession>
<evidence type="ECO:0008006" key="4">
    <source>
        <dbReference type="Google" id="ProtNLM"/>
    </source>
</evidence>
<dbReference type="OrthoDB" id="185226at2"/>
<evidence type="ECO:0000313" key="3">
    <source>
        <dbReference type="Proteomes" id="UP000095228"/>
    </source>
</evidence>
<dbReference type="PATRIC" id="fig|1838286.3.peg.77"/>
<dbReference type="Proteomes" id="UP000095228">
    <property type="component" value="Chromosome"/>
</dbReference>
<dbReference type="KEGG" id="obg:Verru16b_00080"/>
<keyword evidence="3" id="KW-1185">Reference proteome</keyword>
<protein>
    <recommendedName>
        <fullName evidence="4">YtkA-like domain-containing protein</fullName>
    </recommendedName>
</protein>
<name>A0A1I7PHG2_9BACT</name>
<organism evidence="2 3">
    <name type="scientific">Lacunisphaera limnophila</name>
    <dbReference type="NCBI Taxonomy" id="1838286"/>
    <lineage>
        <taxon>Bacteria</taxon>
        <taxon>Pseudomonadati</taxon>
        <taxon>Verrucomicrobiota</taxon>
        <taxon>Opitutia</taxon>
        <taxon>Opitutales</taxon>
        <taxon>Opitutaceae</taxon>
        <taxon>Lacunisphaera</taxon>
    </lineage>
</organism>
<feature type="region of interest" description="Disordered" evidence="1">
    <location>
        <begin position="1"/>
        <end position="23"/>
    </location>
</feature>
<sequence>MNKLDELSEAGAPPPRQSAAPRGAGLGARGQVLVITSVALALYVGIRLLPGGSNVNHMDFRVEGKGAIEFCDPANPQFIPVVSVLSPVVMGLKAAGAPARNEPVEFTVTLRTASGKPIGPADLIIAHTRKLHLLVVDPTLSDYQHVHPEPGRRDGEWVFTLTPRRSGVYRVFADFTPAATQRGLYAAADFTVPGAVPTVINTGNTTWLDRGFRFELGLPPVLHAGQPTDLTFRISSPGTVKEPVPLQPVMGAFAHLVAFDEARSGFAHLHPMETDLTKSPDALNPELNFKITIPQPGRYVIWAQVDLGGTEVFAPFWVDVLP</sequence>
<evidence type="ECO:0000313" key="2">
    <source>
        <dbReference type="EMBL" id="AOS43042.1"/>
    </source>
</evidence>
<proteinExistence type="predicted"/>
<dbReference type="RefSeq" id="WP_069960437.1">
    <property type="nucleotide sequence ID" value="NZ_CP016094.1"/>
</dbReference>
<dbReference type="STRING" id="1838286.Verru16b_00080"/>
<dbReference type="EMBL" id="CP016094">
    <property type="protein sequence ID" value="AOS43042.1"/>
    <property type="molecule type" value="Genomic_DNA"/>
</dbReference>
<evidence type="ECO:0000256" key="1">
    <source>
        <dbReference type="SAM" id="MobiDB-lite"/>
    </source>
</evidence>
<dbReference type="AlphaFoldDB" id="A0A1I7PHG2"/>
<gene>
    <name evidence="2" type="ORF">Verru16b_00080</name>
</gene>